<dbReference type="EMBL" id="JAVRRD010000012">
    <property type="protein sequence ID" value="KAK5053187.1"/>
    <property type="molecule type" value="Genomic_DNA"/>
</dbReference>
<gene>
    <name evidence="1" type="ORF">LTR84_002161</name>
</gene>
<organism evidence="1 2">
    <name type="scientific">Exophiala bonariae</name>
    <dbReference type="NCBI Taxonomy" id="1690606"/>
    <lineage>
        <taxon>Eukaryota</taxon>
        <taxon>Fungi</taxon>
        <taxon>Dikarya</taxon>
        <taxon>Ascomycota</taxon>
        <taxon>Pezizomycotina</taxon>
        <taxon>Eurotiomycetes</taxon>
        <taxon>Chaetothyriomycetidae</taxon>
        <taxon>Chaetothyriales</taxon>
        <taxon>Herpotrichiellaceae</taxon>
        <taxon>Exophiala</taxon>
    </lineage>
</organism>
<proteinExistence type="predicted"/>
<dbReference type="GeneID" id="89970373"/>
<keyword evidence="2" id="KW-1185">Reference proteome</keyword>
<name>A0AAV9NAQ2_9EURO</name>
<dbReference type="AlphaFoldDB" id="A0AAV9NAQ2"/>
<evidence type="ECO:0000313" key="2">
    <source>
        <dbReference type="Proteomes" id="UP001358417"/>
    </source>
</evidence>
<dbReference type="Gene3D" id="3.10.450.240">
    <property type="match status" value="1"/>
</dbReference>
<sequence>MSQNALQISRGIFSNASYPLRTITSNHELCFQCSRKARSLQARHFSSTRPSHAALGEMRRAPSNAKQPSMKAKMALMDKKDVGNDLGRLPGTIILPQRLKDYPDGLKMKARVLWRKFKDSAIGLSSIIYASKWDVPKDKRTGKRKTRAMYMSDRLALAAHFHIRLNNGISTGNLKDLHAICADGLHNQCQKMIERQKELRLPEQPWKILRYSGIEYPSWMMKWPLSFFLPRAAVRVVSDRMTAVPFGTQSFIRECIVRIKSVQLLGTEGNVETLTEHVVLQQFILEGVAREWKIWGTIDPTKEELLETLNGKKGTRTNSFADEFRERVSSVTGAF</sequence>
<dbReference type="RefSeq" id="XP_064706629.1">
    <property type="nucleotide sequence ID" value="XM_064845775.1"/>
</dbReference>
<evidence type="ECO:0000313" key="1">
    <source>
        <dbReference type="EMBL" id="KAK5053187.1"/>
    </source>
</evidence>
<accession>A0AAV9NAQ2</accession>
<evidence type="ECO:0008006" key="3">
    <source>
        <dbReference type="Google" id="ProtNLM"/>
    </source>
</evidence>
<protein>
    <recommendedName>
        <fullName evidence="3">Tim44-like domain-containing protein</fullName>
    </recommendedName>
</protein>
<comment type="caution">
    <text evidence="1">The sequence shown here is derived from an EMBL/GenBank/DDBJ whole genome shotgun (WGS) entry which is preliminary data.</text>
</comment>
<reference evidence="1 2" key="1">
    <citation type="submission" date="2023-08" db="EMBL/GenBank/DDBJ databases">
        <title>Black Yeasts Isolated from many extreme environments.</title>
        <authorList>
            <person name="Coleine C."/>
            <person name="Stajich J.E."/>
            <person name="Selbmann L."/>
        </authorList>
    </citation>
    <scope>NUCLEOTIDE SEQUENCE [LARGE SCALE GENOMIC DNA]</scope>
    <source>
        <strain evidence="1 2">CCFEE 5792</strain>
    </source>
</reference>
<dbReference type="Proteomes" id="UP001358417">
    <property type="component" value="Unassembled WGS sequence"/>
</dbReference>